<evidence type="ECO:0000256" key="5">
    <source>
        <dbReference type="ARBA" id="ARBA00022603"/>
    </source>
</evidence>
<reference evidence="15 16" key="1">
    <citation type="submission" date="2021-11" db="EMBL/GenBank/DDBJ databases">
        <title>Aliifidinibius sp. nov., a new bacterium isolated from saline soil.</title>
        <authorList>
            <person name="Galisteo C."/>
            <person name="De La Haba R."/>
            <person name="Sanchez-Porro C."/>
            <person name="Ventosa A."/>
        </authorList>
    </citation>
    <scope>NUCLEOTIDE SEQUENCE [LARGE SCALE GENOMIC DNA]</scope>
    <source>
        <strain evidence="15 16">KACC 190600</strain>
    </source>
</reference>
<dbReference type="InterPro" id="IPR054700">
    <property type="entry name" value="MddA"/>
</dbReference>
<evidence type="ECO:0000256" key="13">
    <source>
        <dbReference type="SAM" id="Phobius"/>
    </source>
</evidence>
<name>A0ABT3PU07_9BACT</name>
<dbReference type="EMBL" id="JAJNDC010000001">
    <property type="protein sequence ID" value="MCW9711308.1"/>
    <property type="molecule type" value="Genomic_DNA"/>
</dbReference>
<comment type="subcellular location">
    <subcellularLocation>
        <location evidence="2">Membrane</location>
        <topology evidence="2">Multi-pass membrane protein</topology>
    </subcellularLocation>
</comment>
<feature type="domain" description="NnrU" evidence="14">
    <location>
        <begin position="54"/>
        <end position="199"/>
    </location>
</feature>
<evidence type="ECO:0000256" key="4">
    <source>
        <dbReference type="ARBA" id="ARBA00012149"/>
    </source>
</evidence>
<dbReference type="PANTHER" id="PTHR31040">
    <property type="entry name" value="NURIM"/>
    <property type="match status" value="1"/>
</dbReference>
<keyword evidence="16" id="KW-1185">Reference proteome</keyword>
<proteinExistence type="inferred from homology"/>
<evidence type="ECO:0000256" key="11">
    <source>
        <dbReference type="ARBA" id="ARBA00048134"/>
    </source>
</evidence>
<evidence type="ECO:0000256" key="12">
    <source>
        <dbReference type="SAM" id="MobiDB-lite"/>
    </source>
</evidence>
<gene>
    <name evidence="15" type="ORF">LQ318_00190</name>
</gene>
<keyword evidence="8 13" id="KW-0812">Transmembrane</keyword>
<evidence type="ECO:0000313" key="15">
    <source>
        <dbReference type="EMBL" id="MCW9711308.1"/>
    </source>
</evidence>
<feature type="transmembrane region" description="Helical" evidence="13">
    <location>
        <begin position="7"/>
        <end position="33"/>
    </location>
</feature>
<keyword evidence="6" id="KW-0808">Transferase</keyword>
<keyword evidence="5" id="KW-0489">Methyltransferase</keyword>
<feature type="transmembrane region" description="Helical" evidence="13">
    <location>
        <begin position="123"/>
        <end position="149"/>
    </location>
</feature>
<feature type="compositionally biased region" description="Polar residues" evidence="12">
    <location>
        <begin position="254"/>
        <end position="267"/>
    </location>
</feature>
<dbReference type="EC" id="2.1.1.334" evidence="4"/>
<organism evidence="15 16">
    <name type="scientific">Fodinibius salicampi</name>
    <dbReference type="NCBI Taxonomy" id="1920655"/>
    <lineage>
        <taxon>Bacteria</taxon>
        <taxon>Pseudomonadati</taxon>
        <taxon>Balneolota</taxon>
        <taxon>Balneolia</taxon>
        <taxon>Balneolales</taxon>
        <taxon>Balneolaceae</taxon>
        <taxon>Fodinibius</taxon>
    </lineage>
</organism>
<keyword evidence="7" id="KW-0949">S-adenosyl-L-methionine</keyword>
<comment type="caution">
    <text evidence="15">The sequence shown here is derived from an EMBL/GenBank/DDBJ whole genome shotgun (WGS) entry which is preliminary data.</text>
</comment>
<dbReference type="NCBIfam" id="NF045656">
    <property type="entry name" value="MeththiolMtaseMddA"/>
    <property type="match status" value="1"/>
</dbReference>
<feature type="transmembrane region" description="Helical" evidence="13">
    <location>
        <begin position="86"/>
        <end position="103"/>
    </location>
</feature>
<keyword evidence="9 13" id="KW-1133">Transmembrane helix</keyword>
<feature type="region of interest" description="Disordered" evidence="12">
    <location>
        <begin position="239"/>
        <end position="267"/>
    </location>
</feature>
<comment type="function">
    <text evidence="1">Catalyzes the methylation of methanethiol (MeSH) to yield dimethylsulphide (DMS).</text>
</comment>
<dbReference type="PANTHER" id="PTHR31040:SF1">
    <property type="entry name" value="NURIM"/>
    <property type="match status" value="1"/>
</dbReference>
<dbReference type="InterPro" id="IPR033580">
    <property type="entry name" value="Nurim-like"/>
</dbReference>
<keyword evidence="10 13" id="KW-0472">Membrane</keyword>
<protein>
    <recommendedName>
        <fullName evidence="4">methanethiol S-methyltransferase</fullName>
        <ecNumber evidence="4">2.1.1.334</ecNumber>
    </recommendedName>
</protein>
<accession>A0ABT3PU07</accession>
<evidence type="ECO:0000256" key="2">
    <source>
        <dbReference type="ARBA" id="ARBA00004141"/>
    </source>
</evidence>
<evidence type="ECO:0000256" key="6">
    <source>
        <dbReference type="ARBA" id="ARBA00022679"/>
    </source>
</evidence>
<dbReference type="InterPro" id="IPR009915">
    <property type="entry name" value="NnrU_dom"/>
</dbReference>
<dbReference type="Gene3D" id="1.20.120.1630">
    <property type="match status" value="1"/>
</dbReference>
<evidence type="ECO:0000256" key="9">
    <source>
        <dbReference type="ARBA" id="ARBA00022989"/>
    </source>
</evidence>
<feature type="compositionally biased region" description="Basic and acidic residues" evidence="12">
    <location>
        <begin position="244"/>
        <end position="253"/>
    </location>
</feature>
<evidence type="ECO:0000256" key="1">
    <source>
        <dbReference type="ARBA" id="ARBA00002096"/>
    </source>
</evidence>
<sequence length="267" mass="30564">MGRILAFIYGIISYAAFLAAFCYAIAFVGDFYVPKTINSGEAGTLLPSLLINTALLGLFAIQHSGMARPGFKKWWTKIIPEPIERSTYVLLASGVLFLLYWLWQPLPATVWSLENEIGRWILWGLFSLGWGLVVYTTFLISHAHLFGLTQIRDFIKDRDLSEPDFQTLNLYRHMRHPMMLGFFLAFWSTPEMTIGHLLFSIATTAYILIALQLEENDLVKAFGERYRKYRQRVPKFIPRPGHKASIDVEEKSNESSQSLSETLISEE</sequence>
<dbReference type="Pfam" id="PF07298">
    <property type="entry name" value="NnrU"/>
    <property type="match status" value="1"/>
</dbReference>
<evidence type="ECO:0000259" key="14">
    <source>
        <dbReference type="Pfam" id="PF07298"/>
    </source>
</evidence>
<evidence type="ECO:0000256" key="8">
    <source>
        <dbReference type="ARBA" id="ARBA00022692"/>
    </source>
</evidence>
<evidence type="ECO:0000256" key="3">
    <source>
        <dbReference type="ARBA" id="ARBA00010631"/>
    </source>
</evidence>
<evidence type="ECO:0000313" key="16">
    <source>
        <dbReference type="Proteomes" id="UP001207337"/>
    </source>
</evidence>
<evidence type="ECO:0000256" key="10">
    <source>
        <dbReference type="ARBA" id="ARBA00023136"/>
    </source>
</evidence>
<comment type="catalytic activity">
    <reaction evidence="11">
        <text>methanethiol + S-adenosyl-L-methionine = dimethyl sulfide + S-adenosyl-L-homocysteine + H(+)</text>
        <dbReference type="Rhea" id="RHEA:50428"/>
        <dbReference type="ChEBI" id="CHEBI:15378"/>
        <dbReference type="ChEBI" id="CHEBI:16007"/>
        <dbReference type="ChEBI" id="CHEBI:17437"/>
        <dbReference type="ChEBI" id="CHEBI:57856"/>
        <dbReference type="ChEBI" id="CHEBI:59789"/>
        <dbReference type="EC" id="2.1.1.334"/>
    </reaction>
</comment>
<dbReference type="RefSeq" id="WP_265786413.1">
    <property type="nucleotide sequence ID" value="NZ_BAABRS010000001.1"/>
</dbReference>
<comment type="similarity">
    <text evidence="3">Belongs to the nurim family.</text>
</comment>
<dbReference type="Proteomes" id="UP001207337">
    <property type="component" value="Unassembled WGS sequence"/>
</dbReference>
<evidence type="ECO:0000256" key="7">
    <source>
        <dbReference type="ARBA" id="ARBA00022691"/>
    </source>
</evidence>
<feature type="transmembrane region" description="Helical" evidence="13">
    <location>
        <begin position="45"/>
        <end position="65"/>
    </location>
</feature>